<dbReference type="Pfam" id="PF05161">
    <property type="entry name" value="MOFRL"/>
    <property type="match status" value="1"/>
</dbReference>
<evidence type="ECO:0000313" key="4">
    <source>
        <dbReference type="Proteomes" id="UP000290759"/>
    </source>
</evidence>
<dbReference type="Gene3D" id="3.40.1480.10">
    <property type="entry name" value="MOFRL domain"/>
    <property type="match status" value="1"/>
</dbReference>
<organism evidence="3 4">
    <name type="scientific">Lichenibacterium minor</name>
    <dbReference type="NCBI Taxonomy" id="2316528"/>
    <lineage>
        <taxon>Bacteria</taxon>
        <taxon>Pseudomonadati</taxon>
        <taxon>Pseudomonadota</taxon>
        <taxon>Alphaproteobacteria</taxon>
        <taxon>Hyphomicrobiales</taxon>
        <taxon>Lichenihabitantaceae</taxon>
        <taxon>Lichenibacterium</taxon>
    </lineage>
</organism>
<name>A0A4Q2U9T1_9HYPH</name>
<protein>
    <submittedName>
        <fullName evidence="3">DUF4147 domain-containing protein</fullName>
    </submittedName>
</protein>
<dbReference type="GO" id="GO:0008887">
    <property type="term" value="F:glycerate kinase activity"/>
    <property type="evidence" value="ECO:0007669"/>
    <property type="project" value="InterPro"/>
</dbReference>
<dbReference type="AlphaFoldDB" id="A0A4Q2U9T1"/>
<dbReference type="Proteomes" id="UP000290759">
    <property type="component" value="Unassembled WGS sequence"/>
</dbReference>
<reference evidence="3 4" key="1">
    <citation type="submission" date="2018-12" db="EMBL/GenBank/DDBJ databases">
        <authorList>
            <person name="Grouzdev D.S."/>
            <person name="Krutkina M.S."/>
        </authorList>
    </citation>
    <scope>NUCLEOTIDE SEQUENCE [LARGE SCALE GENOMIC DNA]</scope>
    <source>
        <strain evidence="3 4">RmlP026</strain>
    </source>
</reference>
<dbReference type="InterPro" id="IPR007835">
    <property type="entry name" value="MOFRL"/>
</dbReference>
<dbReference type="PANTHER" id="PTHR12227:SF0">
    <property type="entry name" value="GLYCERATE KINASE"/>
    <property type="match status" value="1"/>
</dbReference>
<reference evidence="3 4" key="2">
    <citation type="submission" date="2019-02" db="EMBL/GenBank/DDBJ databases">
        <title>'Lichenibacterium ramalinii' gen. nov. sp. nov., 'Lichenibacterium minor' gen. nov. sp. nov.</title>
        <authorList>
            <person name="Pankratov T."/>
        </authorList>
    </citation>
    <scope>NUCLEOTIDE SEQUENCE [LARGE SCALE GENOMIC DNA]</scope>
    <source>
        <strain evidence="3 4">RmlP026</strain>
    </source>
</reference>
<proteinExistence type="predicted"/>
<dbReference type="InterPro" id="IPR038614">
    <property type="entry name" value="GK_N_sf"/>
</dbReference>
<sequence length="485" mass="49337">MTSATIDRRAAAATAGGAIGSGEGPAGAGAILNRAELLATGNAVLRRHALDIAEAGIAAASPALAARRAIALDGDRLRLGSRNYDLAGTGRVFVVGAGKATFPIAEVVDAVLGRRIHKGLVVCKRGQAGHLGHIEMIVADHPVPTAASREAAARTVALLEEVRAGDLVIACFTGGSSSLFVAPAPGISLDDKAEANRALLTCGANIVEINAVRKHISTVKGGRLVRGLPAGVRLVNLTVSDVIGERLDCITCPSVHDTSTFEDARATLHKYGLWDRLPRSVTGHLRAGPASGRSATADDLAHIDRDDLLLVTTDAACVGAAEAARRAGFTPLILSTLFEGESGALGRTFGAIAREVLARGRPLPMPCALIGGGETTVTIMGAAGLGGPNQEFAAAAALEIQGCDDVVALGLDTDGTDGPTPHAGGLVDGSTVATAVGRGIDLHAALRDHDVAPALERSGHVIRTGNTGTNVNDLKLVLVGRPRPA</sequence>
<dbReference type="Gene3D" id="3.40.50.10180">
    <property type="entry name" value="Glycerate kinase, MOFRL-like N-terminal domain"/>
    <property type="match status" value="1"/>
</dbReference>
<dbReference type="InterPro" id="IPR039760">
    <property type="entry name" value="MOFRL_protein"/>
</dbReference>
<evidence type="ECO:0000259" key="1">
    <source>
        <dbReference type="Pfam" id="PF05161"/>
    </source>
</evidence>
<dbReference type="GO" id="GO:0005737">
    <property type="term" value="C:cytoplasm"/>
    <property type="evidence" value="ECO:0007669"/>
    <property type="project" value="TreeGrafter"/>
</dbReference>
<dbReference type="PANTHER" id="PTHR12227">
    <property type="entry name" value="GLYCERATE KINASE"/>
    <property type="match status" value="1"/>
</dbReference>
<dbReference type="SUPFAM" id="SSF82544">
    <property type="entry name" value="GckA/TtuD-like"/>
    <property type="match status" value="1"/>
</dbReference>
<gene>
    <name evidence="3" type="ORF">D3273_03815</name>
</gene>
<dbReference type="InterPro" id="IPR037035">
    <property type="entry name" value="GK-like_C_sf"/>
</dbReference>
<dbReference type="OrthoDB" id="9766552at2"/>
<dbReference type="RefSeq" id="WP_129223640.1">
    <property type="nucleotide sequence ID" value="NZ_QYBB01000002.1"/>
</dbReference>
<feature type="domain" description="MOFRL-associated" evidence="2">
    <location>
        <begin position="49"/>
        <end position="285"/>
    </location>
</feature>
<evidence type="ECO:0000313" key="3">
    <source>
        <dbReference type="EMBL" id="RYC33599.1"/>
    </source>
</evidence>
<dbReference type="InterPro" id="IPR025286">
    <property type="entry name" value="MOFRL_assoc_dom"/>
</dbReference>
<feature type="domain" description="MOFRL" evidence="1">
    <location>
        <begin position="367"/>
        <end position="473"/>
    </location>
</feature>
<dbReference type="EMBL" id="QYBB01000002">
    <property type="protein sequence ID" value="RYC33599.1"/>
    <property type="molecule type" value="Genomic_DNA"/>
</dbReference>
<comment type="caution">
    <text evidence="3">The sequence shown here is derived from an EMBL/GenBank/DDBJ whole genome shotgun (WGS) entry which is preliminary data.</text>
</comment>
<dbReference type="Pfam" id="PF13660">
    <property type="entry name" value="DUF4147"/>
    <property type="match status" value="1"/>
</dbReference>
<keyword evidence="4" id="KW-1185">Reference proteome</keyword>
<evidence type="ECO:0000259" key="2">
    <source>
        <dbReference type="Pfam" id="PF13660"/>
    </source>
</evidence>
<accession>A0A4Q2U9T1</accession>